<feature type="domain" description="Thymidylate synthase/dCMP hydroxymethylase" evidence="3">
    <location>
        <begin position="50"/>
        <end position="231"/>
    </location>
</feature>
<keyword evidence="1" id="KW-0489">Methyltransferase</keyword>
<evidence type="ECO:0000256" key="2">
    <source>
        <dbReference type="ARBA" id="ARBA00022679"/>
    </source>
</evidence>
<comment type="caution">
    <text evidence="4">The sequence shown here is derived from an EMBL/GenBank/DDBJ whole genome shotgun (WGS) entry which is preliminary data.</text>
</comment>
<organism evidence="4 5">
    <name type="scientific">Subtercola vilae</name>
    <dbReference type="NCBI Taxonomy" id="2056433"/>
    <lineage>
        <taxon>Bacteria</taxon>
        <taxon>Bacillati</taxon>
        <taxon>Actinomycetota</taxon>
        <taxon>Actinomycetes</taxon>
        <taxon>Micrococcales</taxon>
        <taxon>Microbacteriaceae</taxon>
        <taxon>Subtercola</taxon>
    </lineage>
</organism>
<reference evidence="4 5" key="1">
    <citation type="journal article" date="2019" name="Microorganisms">
        <title>Systematic Affiliation and Genome Analysis of Subtercola vilae DB165(T) with Particular Emphasis on Cold Adaptation of an Isolate from a High-Altitude Cold Volcano Lake.</title>
        <authorList>
            <person name="Villalobos A.S."/>
            <person name="Wiese J."/>
            <person name="Imhoff J.F."/>
            <person name="Dorador C."/>
            <person name="Keller A."/>
            <person name="Hentschel U."/>
        </authorList>
    </citation>
    <scope>NUCLEOTIDE SEQUENCE [LARGE SCALE GENOMIC DNA]</scope>
    <source>
        <strain evidence="4 5">DB165</strain>
    </source>
</reference>
<sequence length="513" mass="57395">MKYRNASAAMIAKLDQLLLTGVEVSVRGSETRELMHQLVSLTKPLERCIVVPSRNNNVFASIAETMWVIAGRNDIAYLANYLPRAANFSDDGKTWRAGYGPRLRQWHGVDQLGSVLNTLADSPSSRRAVMSIFDPAADLLDSLDIPCTNWLHFTVRDGHLDLNIAVRSNDIIWGFSGINTFEWSVVQEMMAYWLGAKVGITNYFISSLHLYARHFDRATQVVSQPPVPSPYTQHPAVIRFDTRFGDLEQTLDRWFELEAAIRDGANVTNRIDSFPDPMLRDFLRMLSAYRSFVEGDTAAATKILDGVEDGALATAGSDYISWKTATPSRSVVLAAPPRISKAEITRWLSQLHRTKSLAYGDSWKRRGEQMAIMANIARKIDRLALHDPNIPSDGENIIDTAADLLVYSVKYETYLNDVNGKPRRDAAAWSDGTDGFDLLMQQMQAEAVAATHAEATADVMEVFEQLERTFTPDTGPASRRQLVHTLGTRALELLQFHLHKNPAAAYRVMAFEE</sequence>
<dbReference type="InterPro" id="IPR036926">
    <property type="entry name" value="Thymidate_synth/dCMP_Mease_sf"/>
</dbReference>
<evidence type="ECO:0000256" key="1">
    <source>
        <dbReference type="ARBA" id="ARBA00022603"/>
    </source>
</evidence>
<evidence type="ECO:0000313" key="5">
    <source>
        <dbReference type="Proteomes" id="UP000306192"/>
    </source>
</evidence>
<dbReference type="AlphaFoldDB" id="A0A4T2BZR8"/>
<dbReference type="Gene3D" id="3.30.572.10">
    <property type="entry name" value="Thymidylate synthase/dCMP hydroxymethylase domain"/>
    <property type="match status" value="1"/>
</dbReference>
<dbReference type="GO" id="GO:0006231">
    <property type="term" value="P:dTMP biosynthetic process"/>
    <property type="evidence" value="ECO:0007669"/>
    <property type="project" value="TreeGrafter"/>
</dbReference>
<dbReference type="EMBL" id="QYRT01000012">
    <property type="protein sequence ID" value="TIH37375.1"/>
    <property type="molecule type" value="Genomic_DNA"/>
</dbReference>
<gene>
    <name evidence="4" type="ORF">D4765_08175</name>
</gene>
<dbReference type="Proteomes" id="UP000306192">
    <property type="component" value="Unassembled WGS sequence"/>
</dbReference>
<name>A0A4T2BZR8_9MICO</name>
<keyword evidence="5" id="KW-1185">Reference proteome</keyword>
<dbReference type="SUPFAM" id="SSF55831">
    <property type="entry name" value="Thymidylate synthase/dCMP hydroxymethylase"/>
    <property type="match status" value="1"/>
</dbReference>
<dbReference type="InterPro" id="IPR045097">
    <property type="entry name" value="Thymidate_synth/dCMP_Mease"/>
</dbReference>
<proteinExistence type="predicted"/>
<evidence type="ECO:0000259" key="3">
    <source>
        <dbReference type="Pfam" id="PF00303"/>
    </source>
</evidence>
<evidence type="ECO:0000313" key="4">
    <source>
        <dbReference type="EMBL" id="TIH37375.1"/>
    </source>
</evidence>
<keyword evidence="2" id="KW-0808">Transferase</keyword>
<dbReference type="PANTHER" id="PTHR11548:SF1">
    <property type="entry name" value="THYMIDYLATE SYNTHASE 1"/>
    <property type="match status" value="1"/>
</dbReference>
<dbReference type="GO" id="GO:0005829">
    <property type="term" value="C:cytosol"/>
    <property type="evidence" value="ECO:0007669"/>
    <property type="project" value="TreeGrafter"/>
</dbReference>
<protein>
    <recommendedName>
        <fullName evidence="3">Thymidylate synthase/dCMP hydroxymethylase domain-containing protein</fullName>
    </recommendedName>
</protein>
<dbReference type="Pfam" id="PF00303">
    <property type="entry name" value="Thymidylat_synt"/>
    <property type="match status" value="1"/>
</dbReference>
<dbReference type="GO" id="GO:0032259">
    <property type="term" value="P:methylation"/>
    <property type="evidence" value="ECO:0007669"/>
    <property type="project" value="UniProtKB-KW"/>
</dbReference>
<dbReference type="PANTHER" id="PTHR11548">
    <property type="entry name" value="THYMIDYLATE SYNTHASE 1"/>
    <property type="match status" value="1"/>
</dbReference>
<accession>A0A4T2BZR8</accession>
<dbReference type="InterPro" id="IPR023451">
    <property type="entry name" value="Thymidate_synth/dCMP_Mease_dom"/>
</dbReference>
<dbReference type="GO" id="GO:0004799">
    <property type="term" value="F:thymidylate synthase activity"/>
    <property type="evidence" value="ECO:0007669"/>
    <property type="project" value="TreeGrafter"/>
</dbReference>